<dbReference type="RefSeq" id="WP_086682239.1">
    <property type="nucleotide sequence ID" value="NZ_FNUJ01000002.1"/>
</dbReference>
<proteinExistence type="predicted"/>
<dbReference type="EMBL" id="FNUJ01000002">
    <property type="protein sequence ID" value="SEF23780.1"/>
    <property type="molecule type" value="Genomic_DNA"/>
</dbReference>
<name>A0A1H5QCF4_9PSEU</name>
<dbReference type="InterPro" id="IPR008930">
    <property type="entry name" value="Terpenoid_cyclase/PrenylTrfase"/>
</dbReference>
<gene>
    <name evidence="1" type="ORF">SAMN05421837_102407</name>
</gene>
<dbReference type="AlphaFoldDB" id="A0A1H5QCF4"/>
<protein>
    <submittedName>
        <fullName evidence="1">Uncharacterized protein</fullName>
    </submittedName>
</protein>
<accession>A0A1H5QCF4</accession>
<reference evidence="2" key="1">
    <citation type="submission" date="2016-10" db="EMBL/GenBank/DDBJ databases">
        <authorList>
            <person name="Varghese N."/>
            <person name="Submissions S."/>
        </authorList>
    </citation>
    <scope>NUCLEOTIDE SEQUENCE [LARGE SCALE GENOMIC DNA]</scope>
    <source>
        <strain evidence="2">DSM 44654</strain>
    </source>
</reference>
<sequence>MAEPTEQDPVDQFAARLRELRLRAGEPSVSRLVALTRRQGRRMEMTRSTIQDKLSGHTTPKLEHVLALVKACVEHAESLGRPLPADTIDEQDWRERWAVLQRALAGPRRDGIRATHAVAEIGSESPAPRQDRTDDTVSVPTIFRRVGVELARRLIHDENGDPVGWCQDLTKNHAATALSTAYGLKTMLVVEEPYVDLGAVTHSLLRMRTSSGAWVGPSSAVRPEVTATVLDALFRVGTPMPVDSALALIERSVDAFTATRPFLLATVLRTVARLRPDAPLATRLVNDLLAARLNFDGMALWPEKVEPGLASPRPSAAHTALAVAALRAAHADHRADVREAIDQSTPWLLDTNWAYDGAAEEITRRRQDGQGLTRAFIRHFTPAWVLMALPETPGRLQGAVEALWSRYEPRRGLWAWGNGDLPVWMTLDAVTALRAVALSSAPRLGHRTLSGPVRPAAVDRPSG</sequence>
<dbReference type="OrthoDB" id="3636907at2"/>
<organism evidence="1 2">
    <name type="scientific">Amycolatopsis pretoriensis</name>
    <dbReference type="NCBI Taxonomy" id="218821"/>
    <lineage>
        <taxon>Bacteria</taxon>
        <taxon>Bacillati</taxon>
        <taxon>Actinomycetota</taxon>
        <taxon>Actinomycetes</taxon>
        <taxon>Pseudonocardiales</taxon>
        <taxon>Pseudonocardiaceae</taxon>
        <taxon>Amycolatopsis</taxon>
    </lineage>
</organism>
<dbReference type="STRING" id="218821.SAMN05421837_102407"/>
<dbReference type="Proteomes" id="UP000198878">
    <property type="component" value="Unassembled WGS sequence"/>
</dbReference>
<dbReference type="Gene3D" id="1.50.10.20">
    <property type="match status" value="1"/>
</dbReference>
<evidence type="ECO:0000313" key="2">
    <source>
        <dbReference type="Proteomes" id="UP000198878"/>
    </source>
</evidence>
<dbReference type="SUPFAM" id="SSF48239">
    <property type="entry name" value="Terpenoid cyclases/Protein prenyltransferases"/>
    <property type="match status" value="1"/>
</dbReference>
<keyword evidence="2" id="KW-1185">Reference proteome</keyword>
<evidence type="ECO:0000313" key="1">
    <source>
        <dbReference type="EMBL" id="SEF23780.1"/>
    </source>
</evidence>